<dbReference type="GO" id="GO:0046872">
    <property type="term" value="F:metal ion binding"/>
    <property type="evidence" value="ECO:0007669"/>
    <property type="project" value="UniProtKB-KW"/>
</dbReference>
<evidence type="ECO:0000313" key="6">
    <source>
        <dbReference type="Proteomes" id="UP000092462"/>
    </source>
</evidence>
<keyword evidence="6" id="KW-1185">Reference proteome</keyword>
<evidence type="ECO:0000256" key="3">
    <source>
        <dbReference type="ARBA" id="ARBA00022833"/>
    </source>
</evidence>
<dbReference type="AlphaFoldDB" id="A0A1B0D757"/>
<dbReference type="GO" id="GO:0006351">
    <property type="term" value="P:DNA-templated transcription"/>
    <property type="evidence" value="ECO:0007669"/>
    <property type="project" value="InterPro"/>
</dbReference>
<dbReference type="SUPFAM" id="SSF64484">
    <property type="entry name" value="beta and beta-prime subunits of DNA dependent RNA-polymerase"/>
    <property type="match status" value="1"/>
</dbReference>
<dbReference type="InterPro" id="IPR015700">
    <property type="entry name" value="RPC1"/>
</dbReference>
<accession>A0A1B0D757</accession>
<dbReference type="VEuPathDB" id="VectorBase:PPAPM1_006043"/>
<organism evidence="5 6">
    <name type="scientific">Phlebotomus papatasi</name>
    <name type="common">Sandfly</name>
    <dbReference type="NCBI Taxonomy" id="29031"/>
    <lineage>
        <taxon>Eukaryota</taxon>
        <taxon>Metazoa</taxon>
        <taxon>Ecdysozoa</taxon>
        <taxon>Arthropoda</taxon>
        <taxon>Hexapoda</taxon>
        <taxon>Insecta</taxon>
        <taxon>Pterygota</taxon>
        <taxon>Neoptera</taxon>
        <taxon>Endopterygota</taxon>
        <taxon>Diptera</taxon>
        <taxon>Nematocera</taxon>
        <taxon>Psychodoidea</taxon>
        <taxon>Psychodidae</taxon>
        <taxon>Phlebotomus</taxon>
        <taxon>Phlebotomus</taxon>
    </lineage>
</organism>
<dbReference type="VEuPathDB" id="VectorBase:PPAI003380"/>
<name>A0A1B0D757_PHLPP</name>
<protein>
    <recommendedName>
        <fullName evidence="1">DNA-directed RNA polymerase</fullName>
        <ecNumber evidence="1">2.7.7.6</ecNumber>
    </recommendedName>
</protein>
<dbReference type="PANTHER" id="PTHR48446">
    <property type="entry name" value="DNA-DIRECTED RNA POLYMERASE SUBUNIT BETA' N-TERMINAL SECTION"/>
    <property type="match status" value="1"/>
</dbReference>
<dbReference type="InterPro" id="IPR007081">
    <property type="entry name" value="RNA_pol_Rpb1_5"/>
</dbReference>
<evidence type="ECO:0000259" key="4">
    <source>
        <dbReference type="Pfam" id="PF04998"/>
    </source>
</evidence>
<dbReference type="EMBL" id="AJVK01026662">
    <property type="status" value="NOT_ANNOTATED_CDS"/>
    <property type="molecule type" value="Genomic_DNA"/>
</dbReference>
<evidence type="ECO:0000256" key="1">
    <source>
        <dbReference type="ARBA" id="ARBA00012418"/>
    </source>
</evidence>
<sequence>MPCKLPLCKKKSPNIVVGGLSHISRAVIAINDAIQPPTYQLCVEGSGLRDVMATYGVRGNHTKSNNIWEVFSTLGIEAARTTIMTEIASVMSGHGMSVDSRHIMLLASQMTSRGEVLGITRHVHKTRGFRIAGGGNSTVILASGPAMRHVASCMARSLNPCLSSGLFCLRQMQIHFISIEVSIVRCASTFIESERSLRLYLGLMAHNAEFVK</sequence>
<dbReference type="EMBL" id="AJVK01026664">
    <property type="status" value="NOT_ANNOTATED_CDS"/>
    <property type="molecule type" value="Genomic_DNA"/>
</dbReference>
<dbReference type="Pfam" id="PF04998">
    <property type="entry name" value="RNA_pol_Rpb1_5"/>
    <property type="match status" value="1"/>
</dbReference>
<keyword evidence="3" id="KW-0862">Zinc</keyword>
<evidence type="ECO:0000313" key="5">
    <source>
        <dbReference type="EnsemblMetazoa" id="PPAI003380-PA"/>
    </source>
</evidence>
<dbReference type="GO" id="GO:0003899">
    <property type="term" value="F:DNA-directed RNA polymerase activity"/>
    <property type="evidence" value="ECO:0007669"/>
    <property type="project" value="UniProtKB-EC"/>
</dbReference>
<dbReference type="EC" id="2.7.7.6" evidence="1"/>
<keyword evidence="2" id="KW-0479">Metal-binding</keyword>
<reference evidence="5" key="1">
    <citation type="submission" date="2022-08" db="UniProtKB">
        <authorList>
            <consortium name="EnsemblMetazoa"/>
        </authorList>
    </citation>
    <scope>IDENTIFICATION</scope>
    <source>
        <strain evidence="5">Israel</strain>
    </source>
</reference>
<dbReference type="EnsemblMetazoa" id="PPAI003380-RA">
    <property type="protein sequence ID" value="PPAI003380-PA"/>
    <property type="gene ID" value="PPAI003380"/>
</dbReference>
<evidence type="ECO:0000256" key="2">
    <source>
        <dbReference type="ARBA" id="ARBA00022723"/>
    </source>
</evidence>
<dbReference type="PANTHER" id="PTHR48446:SF1">
    <property type="entry name" value="DNA-DIRECTED RNA POLYMERASE SUBUNIT BETA' N-TERMINAL SECTION"/>
    <property type="match status" value="1"/>
</dbReference>
<proteinExistence type="predicted"/>
<feature type="domain" description="RNA polymerase Rpb1" evidence="4">
    <location>
        <begin position="19"/>
        <end position="122"/>
    </location>
</feature>
<dbReference type="EMBL" id="AJVK01026663">
    <property type="status" value="NOT_ANNOTATED_CDS"/>
    <property type="molecule type" value="Genomic_DNA"/>
</dbReference>
<dbReference type="GO" id="GO:0003677">
    <property type="term" value="F:DNA binding"/>
    <property type="evidence" value="ECO:0007669"/>
    <property type="project" value="InterPro"/>
</dbReference>
<dbReference type="Proteomes" id="UP000092462">
    <property type="component" value="Unassembled WGS sequence"/>
</dbReference>